<reference evidence="2" key="1">
    <citation type="journal article" date="2013" name="Mol. Plant Microbe Interact.">
        <title>Global aspects of pacC regulation of pathogenicity genes in Colletotrichum gloeosporioides as revealed by transcriptome analysis.</title>
        <authorList>
            <person name="Alkan N."/>
            <person name="Meng X."/>
            <person name="Friedlander G."/>
            <person name="Reuveni E."/>
            <person name="Sukno S."/>
            <person name="Sherman A."/>
            <person name="Thon M."/>
            <person name="Fluhr R."/>
            <person name="Prusky D."/>
        </authorList>
    </citation>
    <scope>NUCLEOTIDE SEQUENCE [LARGE SCALE GENOMIC DNA]</scope>
    <source>
        <strain evidence="2">Cg-14</strain>
    </source>
</reference>
<evidence type="ECO:0000313" key="1">
    <source>
        <dbReference type="EMBL" id="EQB50793.1"/>
    </source>
</evidence>
<name>T0KCX7_COLGC</name>
<sequence length="39" mass="4011">MTQPACSWALGLRTMTKADRDSGVLTATGSPGVLAGYLL</sequence>
<dbReference type="EMBL" id="AMYD01001958">
    <property type="protein sequence ID" value="EQB50793.1"/>
    <property type="molecule type" value="Genomic_DNA"/>
</dbReference>
<gene>
    <name evidence="1" type="ORF">CGLO_09733</name>
</gene>
<organism evidence="1 2">
    <name type="scientific">Colletotrichum gloeosporioides (strain Cg-14)</name>
    <name type="common">Anthracnose fungus</name>
    <name type="synonym">Glomerella cingulata</name>
    <dbReference type="NCBI Taxonomy" id="1237896"/>
    <lineage>
        <taxon>Eukaryota</taxon>
        <taxon>Fungi</taxon>
        <taxon>Dikarya</taxon>
        <taxon>Ascomycota</taxon>
        <taxon>Pezizomycotina</taxon>
        <taxon>Sordariomycetes</taxon>
        <taxon>Hypocreomycetidae</taxon>
        <taxon>Glomerellales</taxon>
        <taxon>Glomerellaceae</taxon>
        <taxon>Colletotrichum</taxon>
        <taxon>Colletotrichum gloeosporioides species complex</taxon>
    </lineage>
</organism>
<dbReference type="Proteomes" id="UP000015530">
    <property type="component" value="Unassembled WGS sequence"/>
</dbReference>
<comment type="caution">
    <text evidence="1">The sequence shown here is derived from an EMBL/GenBank/DDBJ whole genome shotgun (WGS) entry which is preliminary data.</text>
</comment>
<dbReference type="AlphaFoldDB" id="T0KCX7"/>
<protein>
    <submittedName>
        <fullName evidence="1">Uncharacterized protein</fullName>
    </submittedName>
</protein>
<proteinExistence type="predicted"/>
<dbReference type="HOGENOM" id="CLU_3320002_0_0_1"/>
<accession>T0KCX7</accession>
<evidence type="ECO:0000313" key="2">
    <source>
        <dbReference type="Proteomes" id="UP000015530"/>
    </source>
</evidence>